<keyword evidence="2" id="KW-1185">Reference proteome</keyword>
<dbReference type="Proteomes" id="UP000814128">
    <property type="component" value="Unassembled WGS sequence"/>
</dbReference>
<gene>
    <name evidence="1" type="ORF">K488DRAFT_75296</name>
</gene>
<sequence length="607" mass="68538">MTLGVPWAYGRLLSRHVSSRSEDGSNGEVEEKDCKEDGEDGGSGGSEDLCRLLARCRWLVLIPERRGLLVLPKRCNLLVLPIRRCLLVLPKRRRFLFVRSNRCSFLLNLPNHRRFLLVLSNRRSFVLPNRRHILILPNWRGFLVLAKRRGSFVLPTRSRFLGLLPNRGSSVLPNRGGSVLPNRGGSVLPNRRRFFVLPDRHRFFVLPDCHRFFTAVASSSSQTAVASSSSQTAVASSSSQTAVASSSQSAAASLTLQSAIASSSRSILPNSDSLKLLRLPLRTSLPGDWERLEDRVPPPGGWTIPVDFEAAILWPSNAVLIALGTKYLPRPRPPNHAHVYVCEDGLWGEHEYTLMPQPFDHVALHLACLPVASSASARNHVLFHHVDNRDMTHSKEPGKTHLFVLTRECREELEKVVKKAQESLSTVQRFLARIFGKNIDWETKPKKQALRAELFKWFRMPHLVFTMAKDAVKAVTTDGTSSRVEFLLQWRAMQRGVREMVAVIDFCEKFIPCPVVRKEIGETCFSIPGTERRGTILSGKDLKRFIGVFMERGVAVYGVLWRDEWRFDENDWRRGDASESRCLVMVEQGLNCVSRKTVPVFCLPPQG</sequence>
<accession>A0ACB8Q499</accession>
<protein>
    <submittedName>
        <fullName evidence="1">Uncharacterized protein</fullName>
    </submittedName>
</protein>
<evidence type="ECO:0000313" key="2">
    <source>
        <dbReference type="Proteomes" id="UP000814128"/>
    </source>
</evidence>
<proteinExistence type="predicted"/>
<reference evidence="1" key="2">
    <citation type="journal article" date="2022" name="New Phytol.">
        <title>Evolutionary transition to the ectomycorrhizal habit in the genomes of a hyperdiverse lineage of mushroom-forming fungi.</title>
        <authorList>
            <person name="Looney B."/>
            <person name="Miyauchi S."/>
            <person name="Morin E."/>
            <person name="Drula E."/>
            <person name="Courty P.E."/>
            <person name="Kohler A."/>
            <person name="Kuo A."/>
            <person name="LaButti K."/>
            <person name="Pangilinan J."/>
            <person name="Lipzen A."/>
            <person name="Riley R."/>
            <person name="Andreopoulos W."/>
            <person name="He G."/>
            <person name="Johnson J."/>
            <person name="Nolan M."/>
            <person name="Tritt A."/>
            <person name="Barry K.W."/>
            <person name="Grigoriev I.V."/>
            <person name="Nagy L.G."/>
            <person name="Hibbett D."/>
            <person name="Henrissat B."/>
            <person name="Matheny P.B."/>
            <person name="Labbe J."/>
            <person name="Martin F.M."/>
        </authorList>
    </citation>
    <scope>NUCLEOTIDE SEQUENCE</scope>
    <source>
        <strain evidence="1">EC-137</strain>
    </source>
</reference>
<reference evidence="1" key="1">
    <citation type="submission" date="2021-02" db="EMBL/GenBank/DDBJ databases">
        <authorList>
            <consortium name="DOE Joint Genome Institute"/>
            <person name="Ahrendt S."/>
            <person name="Looney B.P."/>
            <person name="Miyauchi S."/>
            <person name="Morin E."/>
            <person name="Drula E."/>
            <person name="Courty P.E."/>
            <person name="Chicoki N."/>
            <person name="Fauchery L."/>
            <person name="Kohler A."/>
            <person name="Kuo A."/>
            <person name="Labutti K."/>
            <person name="Pangilinan J."/>
            <person name="Lipzen A."/>
            <person name="Riley R."/>
            <person name="Andreopoulos W."/>
            <person name="He G."/>
            <person name="Johnson J."/>
            <person name="Barry K.W."/>
            <person name="Grigoriev I.V."/>
            <person name="Nagy L."/>
            <person name="Hibbett D."/>
            <person name="Henrissat B."/>
            <person name="Matheny P.B."/>
            <person name="Labbe J."/>
            <person name="Martin F."/>
        </authorList>
    </citation>
    <scope>NUCLEOTIDE SEQUENCE</scope>
    <source>
        <strain evidence="1">EC-137</strain>
    </source>
</reference>
<feature type="non-terminal residue" evidence="1">
    <location>
        <position position="607"/>
    </location>
</feature>
<dbReference type="EMBL" id="MU274475">
    <property type="protein sequence ID" value="KAI0026497.1"/>
    <property type="molecule type" value="Genomic_DNA"/>
</dbReference>
<name>A0ACB8Q499_9AGAM</name>
<organism evidence="1 2">
    <name type="scientific">Vararia minispora EC-137</name>
    <dbReference type="NCBI Taxonomy" id="1314806"/>
    <lineage>
        <taxon>Eukaryota</taxon>
        <taxon>Fungi</taxon>
        <taxon>Dikarya</taxon>
        <taxon>Basidiomycota</taxon>
        <taxon>Agaricomycotina</taxon>
        <taxon>Agaricomycetes</taxon>
        <taxon>Russulales</taxon>
        <taxon>Lachnocladiaceae</taxon>
        <taxon>Vararia</taxon>
    </lineage>
</organism>
<evidence type="ECO:0000313" key="1">
    <source>
        <dbReference type="EMBL" id="KAI0026497.1"/>
    </source>
</evidence>
<comment type="caution">
    <text evidence="1">The sequence shown here is derived from an EMBL/GenBank/DDBJ whole genome shotgun (WGS) entry which is preliminary data.</text>
</comment>